<name>A0A0D2WJR6_CAPO3</name>
<sequence>MSSGGQNAVRQRHSQGKKPGQDGNGHSTTSSPNGGNHSTAAAQSTGSAGAGAGAPAGAEGAVAEAQPQSRWINWAIRGIFTWIMIFAFCGIVQLGHFALTVLVMIIQILSFKEIVAINYVPYKEKKLPWFRVLNWFFLFATNYYLYGGTLFKQYYEVVDASPILHSMARHHELISFSLYMLGFVSFVATLKKGHYKFQFGQFGFTHIILVLIVTQSNLVMLNIFEGLVWLILPASLVVCNDVMAYMFGFFFGRTRLTQLSPKKTWEGFIGALFSTYIFGFVLSYYLAQYDFFTCPFTGPCEQRPYFTLQNYTIPLDLVGLTPFTVAVYPVQLHSLSMSTFASIVAPFGGFFASGFKRAFKIKDFADLIPGHGGITDRFDCQFLMATFAYVYLSSFVHIHPQDPARILSSIAALDIATQVDLFNTLKQRLAAARAI</sequence>
<feature type="transmembrane region" description="Helical" evidence="16">
    <location>
        <begin position="332"/>
        <end position="352"/>
    </location>
</feature>
<evidence type="ECO:0000256" key="3">
    <source>
        <dbReference type="ARBA" id="ARBA00005119"/>
    </source>
</evidence>
<dbReference type="InterPro" id="IPR016720">
    <property type="entry name" value="PC_Trfase_euk"/>
</dbReference>
<keyword evidence="7 16" id="KW-0444">Lipid biosynthesis</keyword>
<gene>
    <name evidence="19" type="ORF">CAOG_008539</name>
</gene>
<keyword evidence="12 16" id="KW-0443">Lipid metabolism</keyword>
<keyword evidence="9 16" id="KW-0812">Transmembrane</keyword>
<dbReference type="OrthoDB" id="10260889at2759"/>
<reference evidence="20" key="1">
    <citation type="submission" date="2011-02" db="EMBL/GenBank/DDBJ databases">
        <title>The Genome Sequence of Capsaspora owczarzaki ATCC 30864.</title>
        <authorList>
            <person name="Russ C."/>
            <person name="Cuomo C."/>
            <person name="Burger G."/>
            <person name="Gray M.W."/>
            <person name="Holland P.W.H."/>
            <person name="King N."/>
            <person name="Lang F.B.F."/>
            <person name="Roger A.J."/>
            <person name="Ruiz-Trillo I."/>
            <person name="Young S.K."/>
            <person name="Zeng Q."/>
            <person name="Gargeya S."/>
            <person name="Alvarado L."/>
            <person name="Berlin A."/>
            <person name="Chapman S.B."/>
            <person name="Chen Z."/>
            <person name="Freedman E."/>
            <person name="Gellesch M."/>
            <person name="Goldberg J."/>
            <person name="Griggs A."/>
            <person name="Gujja S."/>
            <person name="Heilman E."/>
            <person name="Heiman D."/>
            <person name="Howarth C."/>
            <person name="Mehta T."/>
            <person name="Neiman D."/>
            <person name="Pearson M."/>
            <person name="Roberts A."/>
            <person name="Saif S."/>
            <person name="Shea T."/>
            <person name="Shenoy N."/>
            <person name="Sisk P."/>
            <person name="Stolte C."/>
            <person name="Sykes S."/>
            <person name="White J."/>
            <person name="Yandava C."/>
            <person name="Haas B."/>
            <person name="Nusbaum C."/>
            <person name="Birren B."/>
        </authorList>
    </citation>
    <scope>NUCLEOTIDE SEQUENCE</scope>
    <source>
        <strain evidence="20">ATCC 30864</strain>
    </source>
</reference>
<evidence type="ECO:0000256" key="4">
    <source>
        <dbReference type="ARBA" id="ARBA00005189"/>
    </source>
</evidence>
<dbReference type="GO" id="GO:0005789">
    <property type="term" value="C:endoplasmic reticulum membrane"/>
    <property type="evidence" value="ECO:0007669"/>
    <property type="project" value="TreeGrafter"/>
</dbReference>
<dbReference type="eggNOG" id="KOG1440">
    <property type="taxonomic scope" value="Eukaryota"/>
</dbReference>
<feature type="compositionally biased region" description="Polar residues" evidence="18">
    <location>
        <begin position="24"/>
        <end position="38"/>
    </location>
</feature>
<dbReference type="Pfam" id="PF01148">
    <property type="entry name" value="CTP_transf_1"/>
    <property type="match status" value="1"/>
</dbReference>
<keyword evidence="8 16" id="KW-0808">Transferase</keyword>
<dbReference type="FunCoup" id="A0A0D2WJR6">
    <property type="interactions" value="389"/>
</dbReference>
<dbReference type="InterPro" id="IPR000374">
    <property type="entry name" value="PC_trans"/>
</dbReference>
<evidence type="ECO:0000256" key="2">
    <source>
        <dbReference type="ARBA" id="ARBA00004141"/>
    </source>
</evidence>
<dbReference type="OMA" id="FVIESTM"/>
<comment type="pathway">
    <text evidence="4">Lipid metabolism.</text>
</comment>
<feature type="region of interest" description="Disordered" evidence="18">
    <location>
        <begin position="1"/>
        <end position="53"/>
    </location>
</feature>
<evidence type="ECO:0000256" key="14">
    <source>
        <dbReference type="ARBA" id="ARBA00023209"/>
    </source>
</evidence>
<organism evidence="19 20">
    <name type="scientific">Capsaspora owczarzaki (strain ATCC 30864)</name>
    <dbReference type="NCBI Taxonomy" id="595528"/>
    <lineage>
        <taxon>Eukaryota</taxon>
        <taxon>Filasterea</taxon>
        <taxon>Capsaspora</taxon>
    </lineage>
</organism>
<comment type="subcellular location">
    <subcellularLocation>
        <location evidence="2">Membrane</location>
        <topology evidence="2">Multi-pass membrane protein</topology>
    </subcellularLocation>
</comment>
<feature type="transmembrane region" description="Helical" evidence="16">
    <location>
        <begin position="171"/>
        <end position="190"/>
    </location>
</feature>
<accession>A0A0D2WJR6</accession>
<dbReference type="GO" id="GO:0016024">
    <property type="term" value="P:CDP-diacylglycerol biosynthetic process"/>
    <property type="evidence" value="ECO:0007669"/>
    <property type="project" value="UniProtKB-UniRule"/>
</dbReference>
<dbReference type="STRING" id="595528.A0A0D2WJR6"/>
<dbReference type="EC" id="2.7.7.41" evidence="6 16"/>
<evidence type="ECO:0000256" key="1">
    <source>
        <dbReference type="ARBA" id="ARBA00001698"/>
    </source>
</evidence>
<evidence type="ECO:0000256" key="7">
    <source>
        <dbReference type="ARBA" id="ARBA00022516"/>
    </source>
</evidence>
<evidence type="ECO:0000256" key="18">
    <source>
        <dbReference type="SAM" id="MobiDB-lite"/>
    </source>
</evidence>
<evidence type="ECO:0000313" key="19">
    <source>
        <dbReference type="EMBL" id="KJE90370.1"/>
    </source>
</evidence>
<evidence type="ECO:0000256" key="12">
    <source>
        <dbReference type="ARBA" id="ARBA00023098"/>
    </source>
</evidence>
<evidence type="ECO:0000256" key="10">
    <source>
        <dbReference type="ARBA" id="ARBA00022695"/>
    </source>
</evidence>
<dbReference type="InParanoid" id="A0A0D2WJR6"/>
<proteinExistence type="inferred from homology"/>
<keyword evidence="10 16" id="KW-0548">Nucleotidyltransferase</keyword>
<dbReference type="PANTHER" id="PTHR13773:SF8">
    <property type="entry name" value="PHOSPHATIDATE CYTIDYLYLTRANSFERASE, PHOTORECEPTOR-SPECIFIC"/>
    <property type="match status" value="1"/>
</dbReference>
<comment type="catalytic activity">
    <reaction evidence="1 16 17">
        <text>a 1,2-diacyl-sn-glycero-3-phosphate + CTP + H(+) = a CDP-1,2-diacyl-sn-glycerol + diphosphate</text>
        <dbReference type="Rhea" id="RHEA:16229"/>
        <dbReference type="ChEBI" id="CHEBI:15378"/>
        <dbReference type="ChEBI" id="CHEBI:33019"/>
        <dbReference type="ChEBI" id="CHEBI:37563"/>
        <dbReference type="ChEBI" id="CHEBI:58332"/>
        <dbReference type="ChEBI" id="CHEBI:58608"/>
        <dbReference type="EC" id="2.7.7.41"/>
    </reaction>
</comment>
<dbReference type="Proteomes" id="UP000008743">
    <property type="component" value="Unassembled WGS sequence"/>
</dbReference>
<dbReference type="AlphaFoldDB" id="A0A0D2WJR6"/>
<protein>
    <recommendedName>
        <fullName evidence="6 16">Phosphatidate cytidylyltransferase</fullName>
        <ecNumber evidence="6 16">2.7.7.41</ecNumber>
    </recommendedName>
</protein>
<evidence type="ECO:0000256" key="11">
    <source>
        <dbReference type="ARBA" id="ARBA00022989"/>
    </source>
</evidence>
<keyword evidence="15 16" id="KW-1208">Phospholipid metabolism</keyword>
<feature type="transmembrane region" description="Helical" evidence="16">
    <location>
        <begin position="74"/>
        <end position="95"/>
    </location>
</feature>
<dbReference type="PhylomeDB" id="A0A0D2WJR6"/>
<evidence type="ECO:0000256" key="8">
    <source>
        <dbReference type="ARBA" id="ARBA00022679"/>
    </source>
</evidence>
<evidence type="ECO:0000256" key="9">
    <source>
        <dbReference type="ARBA" id="ARBA00022692"/>
    </source>
</evidence>
<comment type="pathway">
    <text evidence="3 16 17">Phospholipid metabolism; CDP-diacylglycerol biosynthesis; CDP-diacylglycerol from sn-glycerol 3-phosphate: step 3/3.</text>
</comment>
<dbReference type="PROSITE" id="PS01315">
    <property type="entry name" value="CDS"/>
    <property type="match status" value="1"/>
</dbReference>
<dbReference type="EMBL" id="KE346361">
    <property type="protein sequence ID" value="KJE90370.1"/>
    <property type="molecule type" value="Genomic_DNA"/>
</dbReference>
<evidence type="ECO:0000256" key="17">
    <source>
        <dbReference type="RuleBase" id="RU003938"/>
    </source>
</evidence>
<dbReference type="PANTHER" id="PTHR13773">
    <property type="entry name" value="PHOSPHATIDATE CYTIDYLYLTRANSFERASE"/>
    <property type="match status" value="1"/>
</dbReference>
<evidence type="ECO:0000256" key="15">
    <source>
        <dbReference type="ARBA" id="ARBA00023264"/>
    </source>
</evidence>
<feature type="transmembrane region" description="Helical" evidence="16">
    <location>
        <begin position="101"/>
        <end position="120"/>
    </location>
</feature>
<dbReference type="UniPathway" id="UPA00557">
    <property type="reaction ID" value="UER00614"/>
</dbReference>
<keyword evidence="13 16" id="KW-0472">Membrane</keyword>
<comment type="similarity">
    <text evidence="5 16 17">Belongs to the CDS family.</text>
</comment>
<evidence type="ECO:0000256" key="16">
    <source>
        <dbReference type="PIRNR" id="PIRNR018269"/>
    </source>
</evidence>
<dbReference type="GO" id="GO:0004605">
    <property type="term" value="F:phosphatidate cytidylyltransferase activity"/>
    <property type="evidence" value="ECO:0007669"/>
    <property type="project" value="UniProtKB-UniRule"/>
</dbReference>
<evidence type="ECO:0000256" key="5">
    <source>
        <dbReference type="ARBA" id="ARBA00010185"/>
    </source>
</evidence>
<feature type="transmembrane region" description="Helical" evidence="16">
    <location>
        <begin position="230"/>
        <end position="252"/>
    </location>
</feature>
<keyword evidence="20" id="KW-1185">Reference proteome</keyword>
<feature type="transmembrane region" description="Helical" evidence="16">
    <location>
        <begin position="202"/>
        <end position="224"/>
    </location>
</feature>
<dbReference type="RefSeq" id="XP_011270120.1">
    <property type="nucleotide sequence ID" value="XM_011271818.1"/>
</dbReference>
<feature type="transmembrane region" description="Helical" evidence="16">
    <location>
        <begin position="264"/>
        <end position="287"/>
    </location>
</feature>
<evidence type="ECO:0000313" key="20">
    <source>
        <dbReference type="Proteomes" id="UP000008743"/>
    </source>
</evidence>
<keyword evidence="11 16" id="KW-1133">Transmembrane helix</keyword>
<dbReference type="PIRSF" id="PIRSF018269">
    <property type="entry name" value="PC_trans_euk"/>
    <property type="match status" value="1"/>
</dbReference>
<keyword evidence="14 16" id="KW-0594">Phospholipid biosynthesis</keyword>
<evidence type="ECO:0000256" key="6">
    <source>
        <dbReference type="ARBA" id="ARBA00012487"/>
    </source>
</evidence>
<feature type="transmembrane region" description="Helical" evidence="16">
    <location>
        <begin position="132"/>
        <end position="151"/>
    </location>
</feature>
<evidence type="ECO:0000256" key="13">
    <source>
        <dbReference type="ARBA" id="ARBA00023136"/>
    </source>
</evidence>